<sequence length="145" mass="16543">MKVNRITLWLCFLIYIATLLYLLFFSAYRNAVQGEVAYNLVPFREINRYVHHFEGITIHALTDNLIGNILAFVPMGFLLPLLFSRLRSFITIVVLSCLFSVIVELTQFVYRVGALDVDDVILNTLGGACGYVVFRLFSLGRLRSN</sequence>
<dbReference type="InterPro" id="IPR006976">
    <property type="entry name" value="VanZ-like"/>
</dbReference>
<dbReference type="STRING" id="1305675.BFG57_07025"/>
<dbReference type="EMBL" id="MJEH01000064">
    <property type="protein sequence ID" value="OEH91117.1"/>
    <property type="molecule type" value="Genomic_DNA"/>
</dbReference>
<feature type="transmembrane region" description="Helical" evidence="1">
    <location>
        <begin position="120"/>
        <end position="137"/>
    </location>
</feature>
<dbReference type="RefSeq" id="WP_069718884.1">
    <property type="nucleotide sequence ID" value="NZ_MJEH01000064.1"/>
</dbReference>
<keyword evidence="1" id="KW-0472">Membrane</keyword>
<keyword evidence="1" id="KW-0812">Transmembrane</keyword>
<evidence type="ECO:0000259" key="2">
    <source>
        <dbReference type="Pfam" id="PF04892"/>
    </source>
</evidence>
<proteinExistence type="predicted"/>
<feature type="domain" description="VanZ-like" evidence="2">
    <location>
        <begin position="12"/>
        <end position="137"/>
    </location>
</feature>
<gene>
    <name evidence="3" type="ORF">BFG57_07025</name>
</gene>
<evidence type="ECO:0000313" key="3">
    <source>
        <dbReference type="EMBL" id="OEH91117.1"/>
    </source>
</evidence>
<keyword evidence="1" id="KW-1133">Transmembrane helix</keyword>
<evidence type="ECO:0000256" key="1">
    <source>
        <dbReference type="SAM" id="Phobius"/>
    </source>
</evidence>
<keyword evidence="4" id="KW-1185">Reference proteome</keyword>
<feature type="transmembrane region" description="Helical" evidence="1">
    <location>
        <begin position="89"/>
        <end position="108"/>
    </location>
</feature>
<evidence type="ECO:0000313" key="4">
    <source>
        <dbReference type="Proteomes" id="UP000095209"/>
    </source>
</evidence>
<comment type="caution">
    <text evidence="3">The sequence shown here is derived from an EMBL/GenBank/DDBJ whole genome shotgun (WGS) entry which is preliminary data.</text>
</comment>
<dbReference type="Pfam" id="PF04892">
    <property type="entry name" value="VanZ"/>
    <property type="match status" value="1"/>
</dbReference>
<name>A0A1E5LAK0_9BACI</name>
<accession>A0A1E5LAK0</accession>
<feature type="transmembrane region" description="Helical" evidence="1">
    <location>
        <begin position="7"/>
        <end position="28"/>
    </location>
</feature>
<feature type="transmembrane region" description="Helical" evidence="1">
    <location>
        <begin position="65"/>
        <end position="82"/>
    </location>
</feature>
<dbReference type="PANTHER" id="PTHR36834">
    <property type="entry name" value="MEMBRANE PROTEIN-RELATED"/>
    <property type="match status" value="1"/>
</dbReference>
<reference evidence="3 4" key="1">
    <citation type="submission" date="2016-08" db="EMBL/GenBank/DDBJ databases">
        <title>Genome of Bacillus solimangrovi GH2-4.</title>
        <authorList>
            <person name="Lim S."/>
            <person name="Kim B.-C."/>
        </authorList>
    </citation>
    <scope>NUCLEOTIDE SEQUENCE [LARGE SCALE GENOMIC DNA]</scope>
    <source>
        <strain evidence="3 4">GH2-4</strain>
    </source>
</reference>
<dbReference type="Proteomes" id="UP000095209">
    <property type="component" value="Unassembled WGS sequence"/>
</dbReference>
<protein>
    <recommendedName>
        <fullName evidence="2">VanZ-like domain-containing protein</fullName>
    </recommendedName>
</protein>
<dbReference type="InterPro" id="IPR053150">
    <property type="entry name" value="Teicoplanin_resist-assoc"/>
</dbReference>
<organism evidence="3 4">
    <name type="scientific">Bacillus solimangrovi</name>
    <dbReference type="NCBI Taxonomy" id="1305675"/>
    <lineage>
        <taxon>Bacteria</taxon>
        <taxon>Bacillati</taxon>
        <taxon>Bacillota</taxon>
        <taxon>Bacilli</taxon>
        <taxon>Bacillales</taxon>
        <taxon>Bacillaceae</taxon>
        <taxon>Bacillus</taxon>
    </lineage>
</organism>
<dbReference type="PANTHER" id="PTHR36834:SF1">
    <property type="entry name" value="INTEGRAL MEMBRANE PROTEIN"/>
    <property type="match status" value="1"/>
</dbReference>
<dbReference type="AlphaFoldDB" id="A0A1E5LAK0"/>